<accession>A0ABS7FEX3</accession>
<dbReference type="Pfam" id="PF01312">
    <property type="entry name" value="Bac_export_2"/>
    <property type="match status" value="1"/>
</dbReference>
<dbReference type="InterPro" id="IPR006307">
    <property type="entry name" value="BsaZ-like"/>
</dbReference>
<dbReference type="InterPro" id="IPR029025">
    <property type="entry name" value="T3SS_substrate_exporter_C"/>
</dbReference>
<evidence type="ECO:0000313" key="10">
    <source>
        <dbReference type="Proteomes" id="UP000711178"/>
    </source>
</evidence>
<dbReference type="NCBIfam" id="NF006017">
    <property type="entry name" value="PRK08156.1"/>
    <property type="match status" value="1"/>
</dbReference>
<comment type="subcellular location">
    <subcellularLocation>
        <location evidence="1">Cell membrane</location>
        <topology evidence="1">Multi-pass membrane protein</topology>
    </subcellularLocation>
</comment>
<feature type="transmembrane region" description="Helical" evidence="8">
    <location>
        <begin position="177"/>
        <end position="203"/>
    </location>
</feature>
<dbReference type="EMBL" id="JAHDTB010000010">
    <property type="protein sequence ID" value="MBW8288562.1"/>
    <property type="molecule type" value="Genomic_DNA"/>
</dbReference>
<sequence length="354" mass="39293">MSNKTEQPTRKRLRDSAKKGQSFKSRDLVVACLTLCGVAYLVSFGSLVELMGAFRQAIAGGFSLDMAGYAKTVAWLGLKLLLPIFLLCVAASALPALLQSGFVLASEALKLNLSALNPVNGFKKLFSLRTVKEAVKALLYLASFAAAVAVIWRKHKELLFSQLNGSPLDMAGVWRELLLSLVLTCLGCIVLVLLLDAIAEYFLFMKDMKMDKQEVKREMKEQEGNPEIKSRRREAHMEILSEQVKSDIENSRLIIANPTHIAIGIYFRPEVVPIPFVSVLETNQRALAVRAYAEKVGVPVVRDVPLARRIFAGHRRYSFVSLEEVDEVLRLLVWLEQVENAGQPEPDDNPPNAG</sequence>
<evidence type="ECO:0000256" key="1">
    <source>
        <dbReference type="ARBA" id="ARBA00004651"/>
    </source>
</evidence>
<keyword evidence="3" id="KW-1003">Cell membrane</keyword>
<dbReference type="Gene3D" id="3.40.1690.10">
    <property type="entry name" value="secretion proteins EscU"/>
    <property type="match status" value="1"/>
</dbReference>
<dbReference type="PANTHER" id="PTHR30531">
    <property type="entry name" value="FLAGELLAR BIOSYNTHETIC PROTEIN FLHB"/>
    <property type="match status" value="1"/>
</dbReference>
<feature type="transmembrane region" description="Helical" evidence="8">
    <location>
        <begin position="74"/>
        <end position="98"/>
    </location>
</feature>
<dbReference type="SUPFAM" id="SSF160544">
    <property type="entry name" value="EscU C-terminal domain-like"/>
    <property type="match status" value="1"/>
</dbReference>
<evidence type="ECO:0000256" key="4">
    <source>
        <dbReference type="ARBA" id="ARBA00022692"/>
    </source>
</evidence>
<dbReference type="GeneID" id="89686092"/>
<evidence type="ECO:0000256" key="8">
    <source>
        <dbReference type="SAM" id="Phobius"/>
    </source>
</evidence>
<keyword evidence="10" id="KW-1185">Reference proteome</keyword>
<keyword evidence="5 8" id="KW-1133">Transmembrane helix</keyword>
<dbReference type="PANTHER" id="PTHR30531:SF14">
    <property type="entry name" value="SURFACE PRESENTATION OF ANTIGENS PROTEIN SPAS"/>
    <property type="match status" value="1"/>
</dbReference>
<keyword evidence="7 8" id="KW-0472">Membrane</keyword>
<dbReference type="RefSeq" id="WP_043572078.1">
    <property type="nucleotide sequence ID" value="NZ_CP142381.1"/>
</dbReference>
<dbReference type="Proteomes" id="UP000711178">
    <property type="component" value="Unassembled WGS sequence"/>
</dbReference>
<dbReference type="NCBIfam" id="TIGR01404">
    <property type="entry name" value="FlhB_rel_III"/>
    <property type="match status" value="1"/>
</dbReference>
<comment type="caution">
    <text evidence="9">The sequence shown here is derived from an EMBL/GenBank/DDBJ whole genome shotgun (WGS) entry which is preliminary data.</text>
</comment>
<comment type="similarity">
    <text evidence="2">Belongs to the type III secretion exporter family.</text>
</comment>
<evidence type="ECO:0000256" key="6">
    <source>
        <dbReference type="ARBA" id="ARBA00023026"/>
    </source>
</evidence>
<evidence type="ECO:0000313" key="9">
    <source>
        <dbReference type="EMBL" id="MBW8288562.1"/>
    </source>
</evidence>
<keyword evidence="6" id="KW-0843">Virulence</keyword>
<feature type="transmembrane region" description="Helical" evidence="8">
    <location>
        <begin position="28"/>
        <end position="54"/>
    </location>
</feature>
<evidence type="ECO:0000256" key="5">
    <source>
        <dbReference type="ARBA" id="ARBA00022989"/>
    </source>
</evidence>
<name>A0ABS7FEX3_9NEIS</name>
<evidence type="ECO:0000256" key="2">
    <source>
        <dbReference type="ARBA" id="ARBA00010690"/>
    </source>
</evidence>
<protein>
    <submittedName>
        <fullName evidence="9">EscU/YscU/HrcU family type III secretion system export apparatus switch protein</fullName>
    </submittedName>
</protein>
<evidence type="ECO:0000256" key="7">
    <source>
        <dbReference type="ARBA" id="ARBA00023136"/>
    </source>
</evidence>
<feature type="transmembrane region" description="Helical" evidence="8">
    <location>
        <begin position="134"/>
        <end position="152"/>
    </location>
</feature>
<dbReference type="Gene3D" id="6.10.250.2080">
    <property type="match status" value="1"/>
</dbReference>
<proteinExistence type="inferred from homology"/>
<dbReference type="PRINTS" id="PR00950">
    <property type="entry name" value="TYPE3IMSPROT"/>
</dbReference>
<organism evidence="9 10">
    <name type="scientific">Chromobacterium subtsugae</name>
    <dbReference type="NCBI Taxonomy" id="251747"/>
    <lineage>
        <taxon>Bacteria</taxon>
        <taxon>Pseudomonadati</taxon>
        <taxon>Pseudomonadota</taxon>
        <taxon>Betaproteobacteria</taxon>
        <taxon>Neisseriales</taxon>
        <taxon>Chromobacteriaceae</taxon>
        <taxon>Chromobacterium</taxon>
    </lineage>
</organism>
<evidence type="ECO:0000256" key="3">
    <source>
        <dbReference type="ARBA" id="ARBA00022475"/>
    </source>
</evidence>
<reference evidence="9 10" key="1">
    <citation type="submission" date="2021-05" db="EMBL/GenBank/DDBJ databases">
        <title>Draft Whole Genome Sequencing Of Biosensor Chromobacterium violaceum Strain CV026 Reveals A Regulatory RNA In Chromobacterium violaceum Phenotype Regulatory Network.</title>
        <authorList>
            <person name="Hong K.W."/>
            <person name="Chan K.G."/>
            <person name="Chang C.-Y."/>
        </authorList>
    </citation>
    <scope>NUCLEOTIDE SEQUENCE [LARGE SCALE GENOMIC DNA]</scope>
    <source>
        <strain evidence="9 10">ATCC 31532</strain>
    </source>
</reference>
<dbReference type="InterPro" id="IPR006135">
    <property type="entry name" value="T3SS_substrate_exporter"/>
</dbReference>
<keyword evidence="4 8" id="KW-0812">Transmembrane</keyword>
<gene>
    <name evidence="9" type="ORF">KIF53_13075</name>
</gene>